<evidence type="ECO:0000313" key="13">
    <source>
        <dbReference type="EMBL" id="TRZ26077.1"/>
    </source>
</evidence>
<organism evidence="13 14">
    <name type="scientific">Zosterops borbonicus</name>
    <dbReference type="NCBI Taxonomy" id="364589"/>
    <lineage>
        <taxon>Eukaryota</taxon>
        <taxon>Metazoa</taxon>
        <taxon>Chordata</taxon>
        <taxon>Craniata</taxon>
        <taxon>Vertebrata</taxon>
        <taxon>Euteleostomi</taxon>
        <taxon>Archelosauria</taxon>
        <taxon>Archosauria</taxon>
        <taxon>Dinosauria</taxon>
        <taxon>Saurischia</taxon>
        <taxon>Theropoda</taxon>
        <taxon>Coelurosauria</taxon>
        <taxon>Aves</taxon>
        <taxon>Neognathae</taxon>
        <taxon>Neoaves</taxon>
        <taxon>Telluraves</taxon>
        <taxon>Australaves</taxon>
        <taxon>Passeriformes</taxon>
        <taxon>Sylvioidea</taxon>
        <taxon>Zosteropidae</taxon>
        <taxon>Zosterops</taxon>
    </lineage>
</organism>
<evidence type="ECO:0000256" key="2">
    <source>
        <dbReference type="ARBA" id="ARBA00022670"/>
    </source>
</evidence>
<dbReference type="PROSITE" id="PS50203">
    <property type="entry name" value="CALPAIN_CAT"/>
    <property type="match status" value="1"/>
</dbReference>
<dbReference type="SUPFAM" id="SSF49758">
    <property type="entry name" value="Calpain large subunit, middle domain (domain III)"/>
    <property type="match status" value="1"/>
</dbReference>
<evidence type="ECO:0000256" key="3">
    <source>
        <dbReference type="ARBA" id="ARBA00022723"/>
    </source>
</evidence>
<evidence type="ECO:0000256" key="8">
    <source>
        <dbReference type="PIRSR" id="PIRSR622684-1"/>
    </source>
</evidence>
<dbReference type="FunFam" id="3.90.70.10:FF:000054">
    <property type="entry name" value="Calpain 14"/>
    <property type="match status" value="1"/>
</dbReference>
<feature type="active site" evidence="8 9">
    <location>
        <position position="476"/>
    </location>
</feature>
<dbReference type="PANTHER" id="PTHR10183">
    <property type="entry name" value="CALPAIN"/>
    <property type="match status" value="1"/>
</dbReference>
<feature type="domain" description="Calpain catalytic" evidence="11">
    <location>
        <begin position="239"/>
        <end position="534"/>
    </location>
</feature>
<dbReference type="Gene3D" id="2.60.120.380">
    <property type="match status" value="1"/>
</dbReference>
<evidence type="ECO:0000259" key="12">
    <source>
        <dbReference type="PROSITE" id="PS50222"/>
    </source>
</evidence>
<dbReference type="PRINTS" id="PR00704">
    <property type="entry name" value="CALPAIN"/>
</dbReference>
<dbReference type="SMART" id="SM00720">
    <property type="entry name" value="calpain_III"/>
    <property type="match status" value="1"/>
</dbReference>
<keyword evidence="5 9" id="KW-0378">Hydrolase</keyword>
<dbReference type="PROSITE" id="PS50222">
    <property type="entry name" value="EF_HAND_2"/>
    <property type="match status" value="1"/>
</dbReference>
<reference evidence="13" key="1">
    <citation type="submission" date="2019-04" db="EMBL/GenBank/DDBJ databases">
        <title>Genome assembly of Zosterops borbonicus 15179.</title>
        <authorList>
            <person name="Leroy T."/>
            <person name="Anselmetti Y."/>
            <person name="Tilak M.-K."/>
            <person name="Nabholz B."/>
        </authorList>
    </citation>
    <scope>NUCLEOTIDE SEQUENCE</scope>
    <source>
        <strain evidence="13">HGM_15179</strain>
        <tissue evidence="13">Muscle</tissue>
    </source>
</reference>
<proteinExistence type="inferred from homology"/>
<feature type="compositionally biased region" description="Polar residues" evidence="10">
    <location>
        <begin position="198"/>
        <end position="212"/>
    </location>
</feature>
<evidence type="ECO:0000256" key="10">
    <source>
        <dbReference type="SAM" id="MobiDB-lite"/>
    </source>
</evidence>
<keyword evidence="7" id="KW-0106">Calcium</keyword>
<keyword evidence="2 9" id="KW-0645">Protease</keyword>
<dbReference type="CDD" id="cd16195">
    <property type="entry name" value="EFh_PEF_CAPN13_14"/>
    <property type="match status" value="1"/>
</dbReference>
<evidence type="ECO:0000256" key="6">
    <source>
        <dbReference type="ARBA" id="ARBA00022807"/>
    </source>
</evidence>
<dbReference type="Pfam" id="PF00648">
    <property type="entry name" value="Peptidase_C2"/>
    <property type="match status" value="1"/>
</dbReference>
<dbReference type="InterPro" id="IPR022682">
    <property type="entry name" value="Calpain_domain_III"/>
</dbReference>
<evidence type="ECO:0008006" key="15">
    <source>
        <dbReference type="Google" id="ProtNLM"/>
    </source>
</evidence>
<dbReference type="GO" id="GO:0004198">
    <property type="term" value="F:calcium-dependent cysteine-type endopeptidase activity"/>
    <property type="evidence" value="ECO:0007669"/>
    <property type="project" value="InterPro"/>
</dbReference>
<protein>
    <recommendedName>
        <fullName evidence="15">Calpain 13</fullName>
    </recommendedName>
</protein>
<comment type="similarity">
    <text evidence="1">Belongs to the peptidase C2 family.</text>
</comment>
<feature type="region of interest" description="Disordered" evidence="10">
    <location>
        <begin position="191"/>
        <end position="212"/>
    </location>
</feature>
<evidence type="ECO:0000256" key="4">
    <source>
        <dbReference type="ARBA" id="ARBA00022737"/>
    </source>
</evidence>
<dbReference type="Gene3D" id="1.10.238.10">
    <property type="entry name" value="EF-hand"/>
    <property type="match status" value="1"/>
</dbReference>
<keyword evidence="3" id="KW-0479">Metal-binding</keyword>
<dbReference type="InterPro" id="IPR018247">
    <property type="entry name" value="EF_Hand_1_Ca_BS"/>
</dbReference>
<dbReference type="PROSITE" id="PS00018">
    <property type="entry name" value="EF_HAND_1"/>
    <property type="match status" value="1"/>
</dbReference>
<dbReference type="SUPFAM" id="SSF47473">
    <property type="entry name" value="EF-hand"/>
    <property type="match status" value="1"/>
</dbReference>
<dbReference type="PROSITE" id="PS00139">
    <property type="entry name" value="THIOL_PROTEASE_CYS"/>
    <property type="match status" value="1"/>
</dbReference>
<dbReference type="InterPro" id="IPR000169">
    <property type="entry name" value="Pept_cys_AS"/>
</dbReference>
<dbReference type="InterPro" id="IPR022683">
    <property type="entry name" value="Calpain_III"/>
</dbReference>
<dbReference type="InterPro" id="IPR002048">
    <property type="entry name" value="EF_hand_dom"/>
</dbReference>
<dbReference type="InterPro" id="IPR038765">
    <property type="entry name" value="Papain-like_cys_pep_sf"/>
</dbReference>
<dbReference type="GO" id="GO:0005737">
    <property type="term" value="C:cytoplasm"/>
    <property type="evidence" value="ECO:0007669"/>
    <property type="project" value="TreeGrafter"/>
</dbReference>
<dbReference type="InterPro" id="IPR022684">
    <property type="entry name" value="Calpain_cysteine_protease"/>
</dbReference>
<dbReference type="InterPro" id="IPR054069">
    <property type="entry name" value="CAPN3/13-like_C_EFh"/>
</dbReference>
<keyword evidence="4" id="KW-0677">Repeat</keyword>
<dbReference type="InterPro" id="IPR011992">
    <property type="entry name" value="EF-hand-dom_pair"/>
</dbReference>
<dbReference type="OrthoDB" id="424753at2759"/>
<dbReference type="AlphaFoldDB" id="A0A8K1GXW6"/>
<dbReference type="Pfam" id="PF21875">
    <property type="entry name" value="CAPN13-like_C_EFh"/>
    <property type="match status" value="1"/>
</dbReference>
<comment type="caution">
    <text evidence="13">The sequence shown here is derived from an EMBL/GenBank/DDBJ whole genome shotgun (WGS) entry which is preliminary data.</text>
</comment>
<feature type="active site" evidence="8 9">
    <location>
        <position position="452"/>
    </location>
</feature>
<evidence type="ECO:0000256" key="7">
    <source>
        <dbReference type="ARBA" id="ARBA00022837"/>
    </source>
</evidence>
<dbReference type="Proteomes" id="UP000796761">
    <property type="component" value="Unassembled WGS sequence"/>
</dbReference>
<evidence type="ECO:0000259" key="11">
    <source>
        <dbReference type="PROSITE" id="PS50203"/>
    </source>
</evidence>
<evidence type="ECO:0000256" key="1">
    <source>
        <dbReference type="ARBA" id="ARBA00007623"/>
    </source>
</evidence>
<dbReference type="Gene3D" id="3.90.70.10">
    <property type="entry name" value="Cysteine proteinases"/>
    <property type="match status" value="1"/>
</dbReference>
<keyword evidence="14" id="KW-1185">Reference proteome</keyword>
<evidence type="ECO:0000256" key="5">
    <source>
        <dbReference type="ARBA" id="ARBA00022801"/>
    </source>
</evidence>
<dbReference type="SMART" id="SM00230">
    <property type="entry name" value="CysPc"/>
    <property type="match status" value="1"/>
</dbReference>
<gene>
    <name evidence="13" type="ORF">HGM15179_001049</name>
</gene>
<feature type="active site" evidence="8 9">
    <location>
        <position position="297"/>
    </location>
</feature>
<dbReference type="InterPro" id="IPR001300">
    <property type="entry name" value="Peptidase_C2_calpain_cat"/>
</dbReference>
<dbReference type="GO" id="GO:0006508">
    <property type="term" value="P:proteolysis"/>
    <property type="evidence" value="ECO:0007669"/>
    <property type="project" value="UniProtKB-KW"/>
</dbReference>
<dbReference type="PANTHER" id="PTHR10183:SF333">
    <property type="entry name" value="CALPAIN-13"/>
    <property type="match status" value="1"/>
</dbReference>
<dbReference type="EMBL" id="SWJQ01000017">
    <property type="protein sequence ID" value="TRZ26077.1"/>
    <property type="molecule type" value="Genomic_DNA"/>
</dbReference>
<dbReference type="SMART" id="SM00054">
    <property type="entry name" value="EFh"/>
    <property type="match status" value="2"/>
</dbReference>
<feature type="domain" description="EF-hand" evidence="12">
    <location>
        <begin position="766"/>
        <end position="801"/>
    </location>
</feature>
<dbReference type="InterPro" id="IPR036213">
    <property type="entry name" value="Calpain_III_sf"/>
</dbReference>
<name>A0A8K1GXW6_9PASS</name>
<dbReference type="CDD" id="cd00044">
    <property type="entry name" value="CysPc"/>
    <property type="match status" value="1"/>
</dbReference>
<evidence type="ECO:0000313" key="14">
    <source>
        <dbReference type="Proteomes" id="UP000796761"/>
    </source>
</evidence>
<accession>A0A8K1GXW6</accession>
<dbReference type="SUPFAM" id="SSF54001">
    <property type="entry name" value="Cysteine proteinases"/>
    <property type="match status" value="1"/>
</dbReference>
<keyword evidence="6 9" id="KW-0788">Thiol protease</keyword>
<dbReference type="GO" id="GO:0005509">
    <property type="term" value="F:calcium ion binding"/>
    <property type="evidence" value="ECO:0007669"/>
    <property type="project" value="InterPro"/>
</dbReference>
<evidence type="ECO:0000256" key="9">
    <source>
        <dbReference type="PROSITE-ProRule" id="PRU00239"/>
    </source>
</evidence>
<dbReference type="Pfam" id="PF01067">
    <property type="entry name" value="Calpain_III"/>
    <property type="match status" value="1"/>
</dbReference>
<sequence>MLNGGLMTGVSPVSALGIYPHLTLSCSGVPLLERNNDSLNSKNLWCQLSEASQAMLASQKPWVQHHLLVFALWCQPSVKGEAFGPKDRQRRCPSAKKEEEPKKGVIPFSISDKEQSKSNISDIHSIITLSLENLSGSRANKDFVTVAALSSARCCSTVLLVGGGGVTPTSDAPLCIGKLMAVPVFPSQERGTMLAPSSAPTPEQGWQTTGATGNLQNVKKFNNQDFRDLRALCLSQGLLFEDATFPAHISSIGPTLLQEEERRQIQWKRPTEIQRNPRLIMDGVSRFDIMQGEIGDCWMLAALGSLTLRKHFLENVLPKDQGFQDDYAGIFHFRFWQYGEWVDVVIDDRLPFLNGRYLFVQPRTSNEFWPSLLEKAYAKLQGSYQNLNGGYLSDALVDFTGGVQVQFSLKDPPRDLEEILKAADKSRCLMGCSTSGQSRRNIVLRNGIVQGHAYTITGAVKIPYKNGWEHIIRIWNPWGRGEWKGPWSDDSGQWDRVDPEYRETLLRNKDDGEFWMPCENFQEQFSWVYICNNTPSFLDFGEEPCTTWSLNSYSSLWRPGLPTRRSRYSRAGAASTNPQYFFKVLDHDPKTYNVAISLMQKHAGHVQDGKNLKIGFYITTENSRVLKQIFIRTRDVTSYFILSPGTYSVVPAATEDQEFEFLLRIFIKNHDYNENSNSLTSPALPMDVPRQNQDSVYKTLFLRYAKQGSTIDALQLQQLLNEVILQDEMTSLGGRFSFDSCRGILALMDLNSNGRLTLQEFGSLWRSLTKYLDIFIKEDRNRSGFLDIAELKNAVQAAGLAADAQLLRLMTLRYGDGAGRMGCSDFVCCMLRLETMSYAFQNLAEGGSQILMTAMEWLTLVMYT</sequence>